<gene>
    <name evidence="1" type="ORF">FKV25_02895</name>
</gene>
<sequence length="52" mass="5835">MVSGIVTLVLLLLFVGGWVHLWNPRLKPELDAAARLPLEEDAPLETPEETQR</sequence>
<evidence type="ECO:0000313" key="1">
    <source>
        <dbReference type="EMBL" id="TQD50962.1"/>
    </source>
</evidence>
<name>A0A508AYJ8_9GAMM</name>
<dbReference type="AlphaFoldDB" id="A0A508AYJ8"/>
<dbReference type="InterPro" id="IPR008621">
    <property type="entry name" value="Cbb3-typ_cyt_oxidase_comp"/>
</dbReference>
<dbReference type="Proteomes" id="UP000318212">
    <property type="component" value="Unassembled WGS sequence"/>
</dbReference>
<organism evidence="1 2">
    <name type="scientific">Marilutibacter aestuarii</name>
    <dbReference type="NCBI Taxonomy" id="1706195"/>
    <lineage>
        <taxon>Bacteria</taxon>
        <taxon>Pseudomonadati</taxon>
        <taxon>Pseudomonadota</taxon>
        <taxon>Gammaproteobacteria</taxon>
        <taxon>Lysobacterales</taxon>
        <taxon>Lysobacteraceae</taxon>
        <taxon>Marilutibacter</taxon>
    </lineage>
</organism>
<dbReference type="OrthoDB" id="6402501at2"/>
<keyword evidence="2" id="KW-1185">Reference proteome</keyword>
<dbReference type="RefSeq" id="WP_141517288.1">
    <property type="nucleotide sequence ID" value="NZ_VICE01000023.1"/>
</dbReference>
<dbReference type="Pfam" id="PF05545">
    <property type="entry name" value="FixQ"/>
    <property type="match status" value="1"/>
</dbReference>
<accession>A0A508AYJ8</accession>
<reference evidence="1 2" key="1">
    <citation type="submission" date="2019-06" db="EMBL/GenBank/DDBJ databases">
        <title>Lysobacter alkalisoli sp. nov. isolated from saline soil.</title>
        <authorList>
            <person name="Sun J.-Q."/>
            <person name="Xu L."/>
        </authorList>
    </citation>
    <scope>NUCLEOTIDE SEQUENCE [LARGE SCALE GENOMIC DNA]</scope>
    <source>
        <strain evidence="1 2">JCM 31130</strain>
    </source>
</reference>
<dbReference type="EMBL" id="VICE01000023">
    <property type="protein sequence ID" value="TQD50962.1"/>
    <property type="molecule type" value="Genomic_DNA"/>
</dbReference>
<evidence type="ECO:0000313" key="2">
    <source>
        <dbReference type="Proteomes" id="UP000318212"/>
    </source>
</evidence>
<protein>
    <submittedName>
        <fullName evidence="1">Cbb3-type cytochrome c oxidase subunit 3</fullName>
    </submittedName>
</protein>
<comment type="caution">
    <text evidence="1">The sequence shown here is derived from an EMBL/GenBank/DDBJ whole genome shotgun (WGS) entry which is preliminary data.</text>
</comment>
<proteinExistence type="predicted"/>